<evidence type="ECO:0000313" key="2">
    <source>
        <dbReference type="Proteomes" id="UP000783588"/>
    </source>
</evidence>
<reference evidence="1 2" key="1">
    <citation type="submission" date="2021-06" db="EMBL/GenBank/DDBJ databases">
        <authorList>
            <person name="Sun Q."/>
            <person name="Li D."/>
        </authorList>
    </citation>
    <scope>NUCLEOTIDE SEQUENCE [LARGE SCALE GENOMIC DNA]</scope>
    <source>
        <strain evidence="1 2">MSJd-7</strain>
    </source>
</reference>
<accession>A0ABS6EUF7</accession>
<dbReference type="EMBL" id="JAHLQI010000007">
    <property type="protein sequence ID" value="MBU5491316.1"/>
    <property type="molecule type" value="Genomic_DNA"/>
</dbReference>
<organism evidence="1 2">
    <name type="scientific">Butyricicoccus intestinisimiae</name>
    <dbReference type="NCBI Taxonomy" id="2841509"/>
    <lineage>
        <taxon>Bacteria</taxon>
        <taxon>Bacillati</taxon>
        <taxon>Bacillota</taxon>
        <taxon>Clostridia</taxon>
        <taxon>Eubacteriales</taxon>
        <taxon>Butyricicoccaceae</taxon>
        <taxon>Butyricicoccus</taxon>
    </lineage>
</organism>
<dbReference type="Proteomes" id="UP000783588">
    <property type="component" value="Unassembled WGS sequence"/>
</dbReference>
<name>A0ABS6EUF7_9FIRM</name>
<evidence type="ECO:0000313" key="1">
    <source>
        <dbReference type="EMBL" id="MBU5491316.1"/>
    </source>
</evidence>
<gene>
    <name evidence="1" type="ORF">KQI75_11925</name>
</gene>
<keyword evidence="2" id="KW-1185">Reference proteome</keyword>
<sequence>MGKSLKFIQCRASDSSVSTYSDKDWTKAVEVNLADFAKSVFHIDLDGHGIFIRIENTLSTSVVIDTNADFDFFVSSQIISDSTGLYFQPLCECLEKILWGIAYNKKGKAPQTGDELHYVLGNAVVLHTLKPFGWLTEKPWLTDEYIVCIPVKMWIEKSKG</sequence>
<protein>
    <submittedName>
        <fullName evidence="1">Uncharacterized protein</fullName>
    </submittedName>
</protein>
<dbReference type="RefSeq" id="WP_216471028.1">
    <property type="nucleotide sequence ID" value="NZ_JAHLQI010000007.1"/>
</dbReference>
<proteinExistence type="predicted"/>
<comment type="caution">
    <text evidence="1">The sequence shown here is derived from an EMBL/GenBank/DDBJ whole genome shotgun (WGS) entry which is preliminary data.</text>
</comment>